<name>A0A1B0C7J0_9MUSC</name>
<protein>
    <submittedName>
        <fullName evidence="1">Uncharacterized protein</fullName>
    </submittedName>
</protein>
<reference evidence="2" key="1">
    <citation type="submission" date="2015-01" db="EMBL/GenBank/DDBJ databases">
        <authorList>
            <person name="Aksoy S."/>
            <person name="Warren W."/>
            <person name="Wilson R.K."/>
        </authorList>
    </citation>
    <scope>NUCLEOTIDE SEQUENCE [LARGE SCALE GENOMIC DNA]</scope>
    <source>
        <strain evidence="2">IAEA</strain>
    </source>
</reference>
<proteinExistence type="predicted"/>
<dbReference type="EMBL" id="JXJN01028659">
    <property type="status" value="NOT_ANNOTATED_CDS"/>
    <property type="molecule type" value="Genomic_DNA"/>
</dbReference>
<sequence>MTEKLIACNIKRAKLETDEFTTNLTERAKDWKLAEKLLANIDKENMGIWQSSYSTKHADGRQETRFETS</sequence>
<dbReference type="AlphaFoldDB" id="A0A1B0C7J0"/>
<dbReference type="Proteomes" id="UP000092460">
    <property type="component" value="Unassembled WGS sequence"/>
</dbReference>
<evidence type="ECO:0000313" key="2">
    <source>
        <dbReference type="Proteomes" id="UP000092460"/>
    </source>
</evidence>
<dbReference type="EMBL" id="JXJN01028658">
    <property type="status" value="NOT_ANNOTATED_CDS"/>
    <property type="molecule type" value="Genomic_DNA"/>
</dbReference>
<dbReference type="EnsemblMetazoa" id="GPPI051345-RA">
    <property type="protein sequence ID" value="GPPI051345-PA"/>
    <property type="gene ID" value="GPPI051345"/>
</dbReference>
<dbReference type="VEuPathDB" id="VectorBase:GPPI051345"/>
<reference evidence="1" key="2">
    <citation type="submission" date="2020-05" db="UniProtKB">
        <authorList>
            <consortium name="EnsemblMetazoa"/>
        </authorList>
    </citation>
    <scope>IDENTIFICATION</scope>
    <source>
        <strain evidence="1">IAEA</strain>
    </source>
</reference>
<evidence type="ECO:0000313" key="1">
    <source>
        <dbReference type="EnsemblMetazoa" id="GPPI051345-PA"/>
    </source>
</evidence>
<accession>A0A1B0C7J0</accession>
<organism evidence="1 2">
    <name type="scientific">Glossina palpalis gambiensis</name>
    <dbReference type="NCBI Taxonomy" id="67801"/>
    <lineage>
        <taxon>Eukaryota</taxon>
        <taxon>Metazoa</taxon>
        <taxon>Ecdysozoa</taxon>
        <taxon>Arthropoda</taxon>
        <taxon>Hexapoda</taxon>
        <taxon>Insecta</taxon>
        <taxon>Pterygota</taxon>
        <taxon>Neoptera</taxon>
        <taxon>Endopterygota</taxon>
        <taxon>Diptera</taxon>
        <taxon>Brachycera</taxon>
        <taxon>Muscomorpha</taxon>
        <taxon>Hippoboscoidea</taxon>
        <taxon>Glossinidae</taxon>
        <taxon>Glossina</taxon>
    </lineage>
</organism>
<dbReference type="STRING" id="67801.A0A1B0C7J0"/>
<keyword evidence="2" id="KW-1185">Reference proteome</keyword>